<reference evidence="2" key="4">
    <citation type="submission" date="2020-09" db="EMBL/GenBank/DDBJ databases">
        <authorList>
            <consortium name="NCBI Pathogen Detection Project"/>
        </authorList>
    </citation>
    <scope>NUCLEOTIDE SEQUENCE</scope>
    <source>
        <strain evidence="2">O50</strain>
    </source>
</reference>
<dbReference type="AlphaFoldDB" id="A0A0N8LWL7"/>
<evidence type="ECO:0000256" key="1">
    <source>
        <dbReference type="SAM" id="MobiDB-lite"/>
    </source>
</evidence>
<dbReference type="RefSeq" id="WP_003028155.1">
    <property type="nucleotide sequence ID" value="NZ_CABDWZ010000001.1"/>
</dbReference>
<gene>
    <name evidence="3" type="ORF">AN672_01875</name>
    <name evidence="2" type="ORF">I9Y29_000798</name>
</gene>
<dbReference type="Gene3D" id="3.90.1720.10">
    <property type="entry name" value="endopeptidase domain like (from Nostoc punctiforme)"/>
    <property type="match status" value="1"/>
</dbReference>
<reference evidence="3 4" key="2">
    <citation type="journal article" date="2017" name="PLoS ONE">
        <title>Genomic and phenotypic characterisation of fluoroquinolone resistance mechanisms in Enterobacteriaceae in Durban, South Africa.</title>
        <authorList>
            <person name="Osei Sekyere J."/>
            <person name="Amoako D.G."/>
        </authorList>
    </citation>
    <scope>NUCLEOTIDE SEQUENCE [LARGE SCALE GENOMIC DNA]</scope>
    <source>
        <strain evidence="3 4">ST62:944112508</strain>
    </source>
</reference>
<proteinExistence type="predicted"/>
<reference evidence="4" key="1">
    <citation type="submission" date="2015-09" db="EMBL/GenBank/DDBJ databases">
        <title>Prevalence of NDMs in South Africa.</title>
        <authorList>
            <person name="Osei Sekyere J."/>
            <person name="Govinden U."/>
            <person name="Essack S."/>
            <person name="Haldorsen B."/>
            <person name="Samuelsen O."/>
            <person name="Aasnaes B."/>
            <person name="Sundsfjord A."/>
        </authorList>
    </citation>
    <scope>NUCLEOTIDE SEQUENCE [LARGE SCALE GENOMIC DNA]</scope>
    <source>
        <strain evidence="4">ST62:944112508</strain>
    </source>
</reference>
<accession>A0A0N8LWL7</accession>
<name>A0A0N8LWL7_CITFR</name>
<evidence type="ECO:0000313" key="2">
    <source>
        <dbReference type="EMBL" id="HAT3896393.1"/>
    </source>
</evidence>
<evidence type="ECO:0000313" key="3">
    <source>
        <dbReference type="EMBL" id="KPR57291.1"/>
    </source>
</evidence>
<feature type="region of interest" description="Disordered" evidence="1">
    <location>
        <begin position="1"/>
        <end position="23"/>
    </location>
</feature>
<sequence length="122" mass="13363">MSWNKTTAVNHAKSHAGSHSQGRCAEFTRKAIQSGGISLGNTYHAKDYGPLLKNAGFSPIGTFEQPRAGDVVVIQPYEGGNPSGHMAIFDGQAWYSDFRQRDMWAGPGYRAAKPSFTIYRKP</sequence>
<dbReference type="EMBL" id="LJEB01000008">
    <property type="protein sequence ID" value="KPR57291.1"/>
    <property type="molecule type" value="Genomic_DNA"/>
</dbReference>
<protein>
    <submittedName>
        <fullName evidence="2">C40 family peptidase</fullName>
    </submittedName>
</protein>
<evidence type="ECO:0000313" key="4">
    <source>
        <dbReference type="Proteomes" id="UP000050520"/>
    </source>
</evidence>
<dbReference type="Proteomes" id="UP000855471">
    <property type="component" value="Unassembled WGS sequence"/>
</dbReference>
<dbReference type="EMBL" id="DACSXJ010000003">
    <property type="protein sequence ID" value="HAT3896393.1"/>
    <property type="molecule type" value="Genomic_DNA"/>
</dbReference>
<comment type="caution">
    <text evidence="2">The sequence shown here is derived from an EMBL/GenBank/DDBJ whole genome shotgun (WGS) entry which is preliminary data.</text>
</comment>
<dbReference type="Proteomes" id="UP000050520">
    <property type="component" value="Unassembled WGS sequence"/>
</dbReference>
<organism evidence="2">
    <name type="scientific">Citrobacter freundii</name>
    <dbReference type="NCBI Taxonomy" id="546"/>
    <lineage>
        <taxon>Bacteria</taxon>
        <taxon>Pseudomonadati</taxon>
        <taxon>Pseudomonadota</taxon>
        <taxon>Gammaproteobacteria</taxon>
        <taxon>Enterobacterales</taxon>
        <taxon>Enterobacteriaceae</taxon>
        <taxon>Citrobacter</taxon>
        <taxon>Citrobacter freundii complex</taxon>
    </lineage>
</organism>
<reference evidence="2" key="3">
    <citation type="journal article" date="2018" name="Genome Biol.">
        <title>SKESA: strategic k-mer extension for scrupulous assemblies.</title>
        <authorList>
            <person name="Souvorov A."/>
            <person name="Agarwala R."/>
            <person name="Lipman D.J."/>
        </authorList>
    </citation>
    <scope>NUCLEOTIDE SEQUENCE</scope>
    <source>
        <strain evidence="2">O50</strain>
    </source>
</reference>